<name>A0A6G8AV85_9ENTE</name>
<dbReference type="Pfam" id="PF13170">
    <property type="entry name" value="DUF4003"/>
    <property type="match status" value="1"/>
</dbReference>
<protein>
    <submittedName>
        <fullName evidence="1">DUF4003 family protein</fullName>
    </submittedName>
</protein>
<keyword evidence="2" id="KW-1185">Reference proteome</keyword>
<dbReference type="Proteomes" id="UP000501747">
    <property type="component" value="Chromosome"/>
</dbReference>
<accession>A0A6G8AV85</accession>
<evidence type="ECO:0000313" key="1">
    <source>
        <dbReference type="EMBL" id="QIL48879.1"/>
    </source>
</evidence>
<dbReference type="EMBL" id="CP049887">
    <property type="protein sequence ID" value="QIL48879.1"/>
    <property type="molecule type" value="Genomic_DNA"/>
</dbReference>
<sequence>MDHKEIIDLLERNYKILNESNAKWLDKRAKYLLARIFTGKKQILPLAEFDWLDTAFIHKSGLFTSFSKVTRYTLTGLMISGQLNSVEGIEELFFNKKILKDNGFKSSSATYFAAYQLFLSKSERRTEIVQRADRIYKEIKALHPFITTTNDYSAVVSLAQAEQLAHLSEEEICEIVEYYFEEFQGIGLKNRDSCLVASTLATLMIGKKDWDFLAHLSSLITFFENNQVKIKSLHFVPLVSLTYLKQQTDLVDLEELLVFMEEISKNISIYFESDYKESLAMSLYAESKSNSLSQTNVTTLSVSFNQIIVQEQTMLASNAVALINKNI</sequence>
<reference evidence="1 2" key="1">
    <citation type="submission" date="2020-03" db="EMBL/GenBank/DDBJ databases">
        <title>Vagococcus sp. nov., isolated from beetles.</title>
        <authorList>
            <person name="Hyun D.-W."/>
            <person name="Bae J.-W."/>
        </authorList>
    </citation>
    <scope>NUCLEOTIDE SEQUENCE [LARGE SCALE GENOMIC DNA]</scope>
    <source>
        <strain evidence="1 2">HDW17B</strain>
    </source>
</reference>
<dbReference type="RefSeq" id="WP_166035011.1">
    <property type="nucleotide sequence ID" value="NZ_CP049887.1"/>
</dbReference>
<proteinExistence type="predicted"/>
<dbReference type="KEGG" id="vhy:G7082_10345"/>
<dbReference type="AlphaFoldDB" id="A0A6G8AV85"/>
<gene>
    <name evidence="1" type="ORF">G7082_10345</name>
</gene>
<dbReference type="InterPro" id="IPR025062">
    <property type="entry name" value="DUF4003"/>
</dbReference>
<evidence type="ECO:0000313" key="2">
    <source>
        <dbReference type="Proteomes" id="UP000501747"/>
    </source>
</evidence>
<organism evidence="1 2">
    <name type="scientific">Vagococcus hydrophili</name>
    <dbReference type="NCBI Taxonomy" id="2714947"/>
    <lineage>
        <taxon>Bacteria</taxon>
        <taxon>Bacillati</taxon>
        <taxon>Bacillota</taxon>
        <taxon>Bacilli</taxon>
        <taxon>Lactobacillales</taxon>
        <taxon>Enterococcaceae</taxon>
        <taxon>Vagococcus</taxon>
    </lineage>
</organism>